<dbReference type="Proteomes" id="UP001327560">
    <property type="component" value="Chromosome 5"/>
</dbReference>
<feature type="domain" description="DUF4283" evidence="1">
    <location>
        <begin position="68"/>
        <end position="142"/>
    </location>
</feature>
<dbReference type="InterPro" id="IPR040256">
    <property type="entry name" value="At4g02000-like"/>
</dbReference>
<evidence type="ECO:0000313" key="3">
    <source>
        <dbReference type="Proteomes" id="UP001327560"/>
    </source>
</evidence>
<dbReference type="AlphaFoldDB" id="A0AAQ3KME8"/>
<accession>A0AAQ3KME8</accession>
<sequence length="209" mass="24396">MYRCDLCLRAVGCTCVCWLQLDLWRKHGHYVKISVAEKINKIQNSAKERIKIEEADLAEARKGSEFILYDKFFDRTPPFELVKSTMPKIWKVKANVSIINLSIGFFVFKFENKEDYWEVYAGGLWFLRGQTLFLIQWKNNFQHSIEKIDAIPVWVQLPGLPLEFLNSRILPQVAAAIGKPLRFDNVTQKGERGKFTCIYVMMNLKEPVQ</sequence>
<evidence type="ECO:0000313" key="2">
    <source>
        <dbReference type="EMBL" id="WOL08546.1"/>
    </source>
</evidence>
<evidence type="ECO:0000259" key="1">
    <source>
        <dbReference type="Pfam" id="PF14111"/>
    </source>
</evidence>
<gene>
    <name evidence="2" type="ORF">Cni_G17299</name>
</gene>
<name>A0AAQ3KME8_9LILI</name>
<organism evidence="2 3">
    <name type="scientific">Canna indica</name>
    <name type="common">Indian-shot</name>
    <dbReference type="NCBI Taxonomy" id="4628"/>
    <lineage>
        <taxon>Eukaryota</taxon>
        <taxon>Viridiplantae</taxon>
        <taxon>Streptophyta</taxon>
        <taxon>Embryophyta</taxon>
        <taxon>Tracheophyta</taxon>
        <taxon>Spermatophyta</taxon>
        <taxon>Magnoliopsida</taxon>
        <taxon>Liliopsida</taxon>
        <taxon>Zingiberales</taxon>
        <taxon>Cannaceae</taxon>
        <taxon>Canna</taxon>
    </lineage>
</organism>
<dbReference type="Pfam" id="PF14111">
    <property type="entry name" value="DUF4283"/>
    <property type="match status" value="1"/>
</dbReference>
<dbReference type="InterPro" id="IPR025558">
    <property type="entry name" value="DUF4283"/>
</dbReference>
<keyword evidence="3" id="KW-1185">Reference proteome</keyword>
<dbReference type="PANTHER" id="PTHR31286">
    <property type="entry name" value="GLYCINE-RICH CELL WALL STRUCTURAL PROTEIN 1.8-LIKE"/>
    <property type="match status" value="1"/>
</dbReference>
<dbReference type="PANTHER" id="PTHR31286:SF99">
    <property type="entry name" value="DUF4283 DOMAIN-CONTAINING PROTEIN"/>
    <property type="match status" value="1"/>
</dbReference>
<protein>
    <recommendedName>
        <fullName evidence="1">DUF4283 domain-containing protein</fullName>
    </recommendedName>
</protein>
<reference evidence="2 3" key="1">
    <citation type="submission" date="2023-10" db="EMBL/GenBank/DDBJ databases">
        <title>Chromosome-scale genome assembly provides insights into flower coloration mechanisms of Canna indica.</title>
        <authorList>
            <person name="Li C."/>
        </authorList>
    </citation>
    <scope>NUCLEOTIDE SEQUENCE [LARGE SCALE GENOMIC DNA]</scope>
    <source>
        <tissue evidence="2">Flower</tissue>
    </source>
</reference>
<dbReference type="EMBL" id="CP136894">
    <property type="protein sequence ID" value="WOL08546.1"/>
    <property type="molecule type" value="Genomic_DNA"/>
</dbReference>
<proteinExistence type="predicted"/>